<keyword evidence="3" id="KW-1185">Reference proteome</keyword>
<accession>A0ABD2L7Z3</accession>
<evidence type="ECO:0000313" key="2">
    <source>
        <dbReference type="EMBL" id="KAL3111273.1"/>
    </source>
</evidence>
<feature type="region of interest" description="Disordered" evidence="1">
    <location>
        <begin position="63"/>
        <end position="91"/>
    </location>
</feature>
<sequence length="122" mass="12808">MNVSHVIIVPPLARPSRRAILGWVVTGDGVGTGNAQQVKPLPPPGGVRFLSIIGAAYNRRFQSGDAARQRRRHGDGHGGSPHGENGGEKLAAAPPAAAVAAECIIIRVTYGRTICCLILREN</sequence>
<protein>
    <submittedName>
        <fullName evidence="2">Uncharacterized protein</fullName>
    </submittedName>
</protein>
<comment type="caution">
    <text evidence="2">The sequence shown here is derived from an EMBL/GenBank/DDBJ whole genome shotgun (WGS) entry which is preliminary data.</text>
</comment>
<dbReference type="EMBL" id="JBICBT010000510">
    <property type="protein sequence ID" value="KAL3111273.1"/>
    <property type="molecule type" value="Genomic_DNA"/>
</dbReference>
<organism evidence="2 3">
    <name type="scientific">Heterodera trifolii</name>
    <dbReference type="NCBI Taxonomy" id="157864"/>
    <lineage>
        <taxon>Eukaryota</taxon>
        <taxon>Metazoa</taxon>
        <taxon>Ecdysozoa</taxon>
        <taxon>Nematoda</taxon>
        <taxon>Chromadorea</taxon>
        <taxon>Rhabditida</taxon>
        <taxon>Tylenchina</taxon>
        <taxon>Tylenchomorpha</taxon>
        <taxon>Tylenchoidea</taxon>
        <taxon>Heteroderidae</taxon>
        <taxon>Heteroderinae</taxon>
        <taxon>Heterodera</taxon>
    </lineage>
</organism>
<gene>
    <name evidence="2" type="ORF">niasHT_014327</name>
</gene>
<evidence type="ECO:0000256" key="1">
    <source>
        <dbReference type="SAM" id="MobiDB-lite"/>
    </source>
</evidence>
<dbReference type="AlphaFoldDB" id="A0ABD2L7Z3"/>
<reference evidence="2 3" key="1">
    <citation type="submission" date="2024-10" db="EMBL/GenBank/DDBJ databases">
        <authorList>
            <person name="Kim D."/>
        </authorList>
    </citation>
    <scope>NUCLEOTIDE SEQUENCE [LARGE SCALE GENOMIC DNA]</scope>
    <source>
        <strain evidence="2">BH-2024</strain>
    </source>
</reference>
<dbReference type="Proteomes" id="UP001620626">
    <property type="component" value="Unassembled WGS sequence"/>
</dbReference>
<name>A0ABD2L7Z3_9BILA</name>
<proteinExistence type="predicted"/>
<evidence type="ECO:0000313" key="3">
    <source>
        <dbReference type="Proteomes" id="UP001620626"/>
    </source>
</evidence>